<dbReference type="InterPro" id="IPR000093">
    <property type="entry name" value="DNA_Rcmb_RecR"/>
</dbReference>
<dbReference type="PROSITE" id="PS01300">
    <property type="entry name" value="RECR"/>
    <property type="match status" value="1"/>
</dbReference>
<evidence type="ECO:0000256" key="3">
    <source>
        <dbReference type="ARBA" id="ARBA00022771"/>
    </source>
</evidence>
<keyword evidence="5 7" id="KW-0233">DNA recombination</keyword>
<dbReference type="Pfam" id="PF21176">
    <property type="entry name" value="RecR_HhH"/>
    <property type="match status" value="1"/>
</dbReference>
<keyword evidence="3 7" id="KW-0863">Zinc-finger</keyword>
<keyword evidence="1 7" id="KW-0479">Metal-binding</keyword>
<evidence type="ECO:0000256" key="2">
    <source>
        <dbReference type="ARBA" id="ARBA00022763"/>
    </source>
</evidence>
<feature type="zinc finger region" description="C4-type" evidence="7">
    <location>
        <begin position="57"/>
        <end position="72"/>
    </location>
</feature>
<keyword evidence="6 7" id="KW-0234">DNA repair</keyword>
<dbReference type="SMART" id="SM00493">
    <property type="entry name" value="TOPRIM"/>
    <property type="match status" value="1"/>
</dbReference>
<reference evidence="9 10" key="1">
    <citation type="submission" date="2017-09" db="EMBL/GenBank/DDBJ databases">
        <title>Depth-based differentiation of microbial function through sediment-hosted aquifers and enrichment of novel symbionts in the deep terrestrial subsurface.</title>
        <authorList>
            <person name="Probst A.J."/>
            <person name="Ladd B."/>
            <person name="Jarett J.K."/>
            <person name="Geller-Mcgrath D.E."/>
            <person name="Sieber C.M."/>
            <person name="Emerson J.B."/>
            <person name="Anantharaman K."/>
            <person name="Thomas B.C."/>
            <person name="Malmstrom R."/>
            <person name="Stieglmeier M."/>
            <person name="Klingl A."/>
            <person name="Woyke T."/>
            <person name="Ryan C.M."/>
            <person name="Banfield J.F."/>
        </authorList>
    </citation>
    <scope>NUCLEOTIDE SEQUENCE [LARGE SCALE GENOMIC DNA]</scope>
    <source>
        <strain evidence="9">CG23_combo_of_CG06-09_8_20_14_all_49_15</strain>
    </source>
</reference>
<organism evidence="9 10">
    <name type="scientific">Candidatus Falkowbacteria bacterium CG23_combo_of_CG06-09_8_20_14_all_49_15</name>
    <dbReference type="NCBI Taxonomy" id="1974572"/>
    <lineage>
        <taxon>Bacteria</taxon>
        <taxon>Candidatus Falkowiibacteriota</taxon>
    </lineage>
</organism>
<proteinExistence type="inferred from homology"/>
<dbReference type="GO" id="GO:0006281">
    <property type="term" value="P:DNA repair"/>
    <property type="evidence" value="ECO:0007669"/>
    <property type="project" value="UniProtKB-UniRule"/>
</dbReference>
<evidence type="ECO:0000256" key="6">
    <source>
        <dbReference type="ARBA" id="ARBA00023204"/>
    </source>
</evidence>
<dbReference type="SUPFAM" id="SSF111304">
    <property type="entry name" value="Recombination protein RecR"/>
    <property type="match status" value="1"/>
</dbReference>
<dbReference type="HAMAP" id="MF_00017">
    <property type="entry name" value="RecR"/>
    <property type="match status" value="1"/>
</dbReference>
<dbReference type="Pfam" id="PF21175">
    <property type="entry name" value="RecR_C"/>
    <property type="match status" value="1"/>
</dbReference>
<dbReference type="InterPro" id="IPR023627">
    <property type="entry name" value="Rcmb_RecR"/>
</dbReference>
<gene>
    <name evidence="7" type="primary">recR</name>
    <name evidence="9" type="ORF">COX22_00145</name>
</gene>
<comment type="caution">
    <text evidence="9">The sequence shown here is derived from an EMBL/GenBank/DDBJ whole genome shotgun (WGS) entry which is preliminary data.</text>
</comment>
<dbReference type="InterPro" id="IPR034137">
    <property type="entry name" value="TOPRIM_RecR"/>
</dbReference>
<evidence type="ECO:0000313" key="10">
    <source>
        <dbReference type="Proteomes" id="UP000230729"/>
    </source>
</evidence>
<sequence>MTYPPAIKNLIDQLAKWPSVGPKTAERYVFFLLRQNPEDLQKLAQTIAELKEKITVCQECRAVSQSDPCSICADSNRDRRVICLVENSQDLLAIESAKTFAGVYFVLGKILSQAEAVRPQDLPLALLREKIKKANAQELILAFNPSIEGETTALYLLQALKPLNLKITRLARGLPMGADLEYADEITLSNALKYRHSLN</sequence>
<dbReference type="EMBL" id="PCSD01000002">
    <property type="protein sequence ID" value="PIP34217.1"/>
    <property type="molecule type" value="Genomic_DNA"/>
</dbReference>
<protein>
    <recommendedName>
        <fullName evidence="7">Recombination protein RecR</fullName>
    </recommendedName>
</protein>
<evidence type="ECO:0000256" key="4">
    <source>
        <dbReference type="ARBA" id="ARBA00022833"/>
    </source>
</evidence>
<dbReference type="CDD" id="cd01025">
    <property type="entry name" value="TOPRIM_recR"/>
    <property type="match status" value="1"/>
</dbReference>
<comment type="similarity">
    <text evidence="7">Belongs to the RecR family.</text>
</comment>
<dbReference type="InterPro" id="IPR006171">
    <property type="entry name" value="TOPRIM_dom"/>
</dbReference>
<dbReference type="Proteomes" id="UP000230729">
    <property type="component" value="Unassembled WGS sequence"/>
</dbReference>
<dbReference type="PANTHER" id="PTHR30446">
    <property type="entry name" value="RECOMBINATION PROTEIN RECR"/>
    <property type="match status" value="1"/>
</dbReference>
<evidence type="ECO:0000259" key="8">
    <source>
        <dbReference type="PROSITE" id="PS50880"/>
    </source>
</evidence>
<evidence type="ECO:0000256" key="7">
    <source>
        <dbReference type="HAMAP-Rule" id="MF_00017"/>
    </source>
</evidence>
<dbReference type="GO" id="GO:0003677">
    <property type="term" value="F:DNA binding"/>
    <property type="evidence" value="ECO:0007669"/>
    <property type="project" value="UniProtKB-UniRule"/>
</dbReference>
<name>A0A2G9ZM26_9BACT</name>
<accession>A0A2G9ZM26</accession>
<keyword evidence="2 7" id="KW-0227">DNA damage</keyword>
<evidence type="ECO:0000256" key="5">
    <source>
        <dbReference type="ARBA" id="ARBA00023172"/>
    </source>
</evidence>
<dbReference type="Pfam" id="PF13662">
    <property type="entry name" value="Toprim_4"/>
    <property type="match status" value="1"/>
</dbReference>
<dbReference type="GO" id="GO:0008270">
    <property type="term" value="F:zinc ion binding"/>
    <property type="evidence" value="ECO:0007669"/>
    <property type="project" value="UniProtKB-KW"/>
</dbReference>
<dbReference type="NCBIfam" id="TIGR00615">
    <property type="entry name" value="recR"/>
    <property type="match status" value="1"/>
</dbReference>
<dbReference type="Gene3D" id="6.10.250.240">
    <property type="match status" value="1"/>
</dbReference>
<dbReference type="Gene3D" id="1.10.8.420">
    <property type="entry name" value="RecR Domain 1"/>
    <property type="match status" value="1"/>
</dbReference>
<dbReference type="Pfam" id="PF02132">
    <property type="entry name" value="RecR_ZnF"/>
    <property type="match status" value="1"/>
</dbReference>
<dbReference type="AlphaFoldDB" id="A0A2G9ZM26"/>
<dbReference type="GO" id="GO:0006310">
    <property type="term" value="P:DNA recombination"/>
    <property type="evidence" value="ECO:0007669"/>
    <property type="project" value="UniProtKB-UniRule"/>
</dbReference>
<comment type="function">
    <text evidence="7">May play a role in DNA repair. It seems to be involved in an RecBC-independent recombinational process of DNA repair. It may act with RecF and RecO.</text>
</comment>
<evidence type="ECO:0000313" key="9">
    <source>
        <dbReference type="EMBL" id="PIP34217.1"/>
    </source>
</evidence>
<keyword evidence="4 7" id="KW-0862">Zinc</keyword>
<dbReference type="PROSITE" id="PS50880">
    <property type="entry name" value="TOPRIM"/>
    <property type="match status" value="1"/>
</dbReference>
<feature type="domain" description="Toprim" evidence="8">
    <location>
        <begin position="80"/>
        <end position="175"/>
    </location>
</feature>
<evidence type="ECO:0000256" key="1">
    <source>
        <dbReference type="ARBA" id="ARBA00022723"/>
    </source>
</evidence>
<dbReference type="InterPro" id="IPR015967">
    <property type="entry name" value="Rcmb_RecR_Znf"/>
</dbReference>
<dbReference type="Gene3D" id="3.40.1360.10">
    <property type="match status" value="1"/>
</dbReference>
<dbReference type="PANTHER" id="PTHR30446:SF0">
    <property type="entry name" value="RECOMBINATION PROTEIN RECR"/>
    <property type="match status" value="1"/>
</dbReference>